<feature type="transmembrane region" description="Helical" evidence="1">
    <location>
        <begin position="38"/>
        <end position="55"/>
    </location>
</feature>
<feature type="transmembrane region" description="Helical" evidence="1">
    <location>
        <begin position="76"/>
        <end position="97"/>
    </location>
</feature>
<name>A0A1F5K666_9BACT</name>
<evidence type="ECO:0000313" key="2">
    <source>
        <dbReference type="EMBL" id="OGE36432.1"/>
    </source>
</evidence>
<feature type="transmembrane region" description="Helical" evidence="1">
    <location>
        <begin position="7"/>
        <end position="26"/>
    </location>
</feature>
<keyword evidence="1" id="KW-0472">Membrane</keyword>
<dbReference type="EMBL" id="MFDH01000011">
    <property type="protein sequence ID" value="OGE36432.1"/>
    <property type="molecule type" value="Genomic_DNA"/>
</dbReference>
<keyword evidence="1" id="KW-1133">Transmembrane helix</keyword>
<proteinExistence type="predicted"/>
<gene>
    <name evidence="2" type="ORF">A3E45_00740</name>
</gene>
<dbReference type="Proteomes" id="UP000176405">
    <property type="component" value="Unassembled WGS sequence"/>
</dbReference>
<evidence type="ECO:0000256" key="1">
    <source>
        <dbReference type="SAM" id="Phobius"/>
    </source>
</evidence>
<evidence type="ECO:0000313" key="3">
    <source>
        <dbReference type="Proteomes" id="UP000176405"/>
    </source>
</evidence>
<sequence>MEAAVEFLFFSLVLSCVVQVLLFPVFMLRLKKLYPKIWGSPGFYLLFPFPLVKAIRFMFSQWPSEIRDSALLKLRIVLNVTELFGLLSIIGILFLVITSS</sequence>
<protein>
    <submittedName>
        <fullName evidence="2">Uncharacterized protein</fullName>
    </submittedName>
</protein>
<reference evidence="2 3" key="1">
    <citation type="journal article" date="2016" name="Nat. Commun.">
        <title>Thousands of microbial genomes shed light on interconnected biogeochemical processes in an aquifer system.</title>
        <authorList>
            <person name="Anantharaman K."/>
            <person name="Brown C.T."/>
            <person name="Hug L.A."/>
            <person name="Sharon I."/>
            <person name="Castelle C.J."/>
            <person name="Probst A.J."/>
            <person name="Thomas B.C."/>
            <person name="Singh A."/>
            <person name="Wilkins M.J."/>
            <person name="Karaoz U."/>
            <person name="Brodie E.L."/>
            <person name="Williams K.H."/>
            <person name="Hubbard S.S."/>
            <person name="Banfield J.F."/>
        </authorList>
    </citation>
    <scope>NUCLEOTIDE SEQUENCE [LARGE SCALE GENOMIC DNA]</scope>
</reference>
<comment type="caution">
    <text evidence="2">The sequence shown here is derived from an EMBL/GenBank/DDBJ whole genome shotgun (WGS) entry which is preliminary data.</text>
</comment>
<keyword evidence="1" id="KW-0812">Transmembrane</keyword>
<accession>A0A1F5K666</accession>
<dbReference type="AlphaFoldDB" id="A0A1F5K666"/>
<organism evidence="2 3">
    <name type="scientific">Candidatus Daviesbacteria bacterium RIFCSPHIGHO2_12_FULL_43_11</name>
    <dbReference type="NCBI Taxonomy" id="1797780"/>
    <lineage>
        <taxon>Bacteria</taxon>
        <taxon>Candidatus Daviesiibacteriota</taxon>
    </lineage>
</organism>